<sequence length="300" mass="33724">MRRKMMTFKNGEGISCTVRTESSMKDESEYPVEFKGSGYEGFILLLSVLSILNIIFIIFPGLSLNAARVVLIVDPVLSFIFLLDFLFRLLTAESKVQYFLRNVGWADLLSVAPVPGMKFFRLFRIVHDVRLIRTFGTERLRYEFSERRAEGALFSVFFLIILLIEVSAVLVLDAEGTAPDANIRTAGDALWWAYVTIATVGYGDEYPVTAQGRIVGVILMTAGISVFGTLAGFLSNKLTAPRRMPAEKITSVQGKEQGTANELREMLARQEEMYREIVTRLEKIEQALEIGKGEENERLP</sequence>
<dbReference type="InterPro" id="IPR005821">
    <property type="entry name" value="Ion_trans_dom"/>
</dbReference>
<keyword evidence="6" id="KW-0851">Voltage-gated channel</keyword>
<dbReference type="EMBL" id="VHLL01000003">
    <property type="protein sequence ID" value="MCT8337333.1"/>
    <property type="molecule type" value="Genomic_DNA"/>
</dbReference>
<dbReference type="PANTHER" id="PTHR11537:SF254">
    <property type="entry name" value="POTASSIUM VOLTAGE-GATED CHANNEL PROTEIN SHAB"/>
    <property type="match status" value="1"/>
</dbReference>
<evidence type="ECO:0000313" key="15">
    <source>
        <dbReference type="EMBL" id="MCT8337333.1"/>
    </source>
</evidence>
<gene>
    <name evidence="15" type="ORF">FKB36_07455</name>
</gene>
<evidence type="ECO:0000256" key="6">
    <source>
        <dbReference type="ARBA" id="ARBA00022882"/>
    </source>
</evidence>
<keyword evidence="5" id="KW-0631">Potassium channel</keyword>
<feature type="domain" description="Ion transport" evidence="14">
    <location>
        <begin position="40"/>
        <end position="237"/>
    </location>
</feature>
<keyword evidence="7" id="KW-0630">Potassium</keyword>
<dbReference type="Pfam" id="PF00520">
    <property type="entry name" value="Ion_trans"/>
    <property type="match status" value="1"/>
</dbReference>
<accession>A0A9E5DDF2</accession>
<evidence type="ECO:0000256" key="10">
    <source>
        <dbReference type="ARBA" id="ARBA00023136"/>
    </source>
</evidence>
<keyword evidence="12" id="KW-0175">Coiled coil</keyword>
<dbReference type="PRINTS" id="PR00169">
    <property type="entry name" value="KCHANNEL"/>
</dbReference>
<keyword evidence="9" id="KW-0406">Ion transport</keyword>
<evidence type="ECO:0000256" key="1">
    <source>
        <dbReference type="ARBA" id="ARBA00004141"/>
    </source>
</evidence>
<dbReference type="GO" id="GO:0005249">
    <property type="term" value="F:voltage-gated potassium channel activity"/>
    <property type="evidence" value="ECO:0007669"/>
    <property type="project" value="InterPro"/>
</dbReference>
<proteinExistence type="predicted"/>
<dbReference type="Gene3D" id="1.20.5.110">
    <property type="match status" value="1"/>
</dbReference>
<feature type="transmembrane region" description="Helical" evidence="13">
    <location>
        <begin position="69"/>
        <end position="91"/>
    </location>
</feature>
<keyword evidence="11 15" id="KW-0407">Ion channel</keyword>
<evidence type="ECO:0000256" key="12">
    <source>
        <dbReference type="SAM" id="Coils"/>
    </source>
</evidence>
<evidence type="ECO:0000259" key="14">
    <source>
        <dbReference type="Pfam" id="PF00520"/>
    </source>
</evidence>
<evidence type="ECO:0000256" key="4">
    <source>
        <dbReference type="ARBA" id="ARBA00022692"/>
    </source>
</evidence>
<dbReference type="InterPro" id="IPR028325">
    <property type="entry name" value="VG_K_chnl"/>
</dbReference>
<keyword evidence="3" id="KW-0633">Potassium transport</keyword>
<name>A0A9E5DDF2_9EURY</name>
<dbReference type="Gene3D" id="1.20.120.350">
    <property type="entry name" value="Voltage-gated potassium channels. Chain C"/>
    <property type="match status" value="1"/>
</dbReference>
<keyword evidence="8 13" id="KW-1133">Transmembrane helix</keyword>
<feature type="coiled-coil region" evidence="12">
    <location>
        <begin position="260"/>
        <end position="287"/>
    </location>
</feature>
<evidence type="ECO:0000313" key="16">
    <source>
        <dbReference type="Proteomes" id="UP001065682"/>
    </source>
</evidence>
<dbReference type="Proteomes" id="UP001065682">
    <property type="component" value="Unassembled WGS sequence"/>
</dbReference>
<feature type="transmembrane region" description="Helical" evidence="13">
    <location>
        <begin position="214"/>
        <end position="234"/>
    </location>
</feature>
<feature type="transmembrane region" description="Helical" evidence="13">
    <location>
        <begin position="42"/>
        <end position="63"/>
    </location>
</feature>
<evidence type="ECO:0000256" key="5">
    <source>
        <dbReference type="ARBA" id="ARBA00022826"/>
    </source>
</evidence>
<evidence type="ECO:0000256" key="8">
    <source>
        <dbReference type="ARBA" id="ARBA00022989"/>
    </source>
</evidence>
<dbReference type="GO" id="GO:0001508">
    <property type="term" value="P:action potential"/>
    <property type="evidence" value="ECO:0007669"/>
    <property type="project" value="TreeGrafter"/>
</dbReference>
<dbReference type="Gene3D" id="1.10.287.70">
    <property type="match status" value="1"/>
</dbReference>
<keyword evidence="16" id="KW-1185">Reference proteome</keyword>
<evidence type="ECO:0000256" key="13">
    <source>
        <dbReference type="SAM" id="Phobius"/>
    </source>
</evidence>
<evidence type="ECO:0000256" key="7">
    <source>
        <dbReference type="ARBA" id="ARBA00022958"/>
    </source>
</evidence>
<reference evidence="15" key="1">
    <citation type="submission" date="2019-06" db="EMBL/GenBank/DDBJ databases">
        <title>Methanoculleus strain from Tamsui River, Taipei, Taiwan.</title>
        <authorList>
            <person name="You Y.-T."/>
            <person name="Chen S.-C."/>
            <person name="Lai S.-J."/>
            <person name="Lee Y.-C."/>
            <person name="Lai M.-C."/>
        </authorList>
    </citation>
    <scope>NUCLEOTIDE SEQUENCE</scope>
    <source>
        <strain evidence="15">Afa-1</strain>
    </source>
</reference>
<keyword evidence="2" id="KW-0813">Transport</keyword>
<comment type="caution">
    <text evidence="15">The sequence shown here is derived from an EMBL/GenBank/DDBJ whole genome shotgun (WGS) entry which is preliminary data.</text>
</comment>
<evidence type="ECO:0000256" key="3">
    <source>
        <dbReference type="ARBA" id="ARBA00022538"/>
    </source>
</evidence>
<dbReference type="GO" id="GO:0008076">
    <property type="term" value="C:voltage-gated potassium channel complex"/>
    <property type="evidence" value="ECO:0007669"/>
    <property type="project" value="InterPro"/>
</dbReference>
<evidence type="ECO:0000256" key="11">
    <source>
        <dbReference type="ARBA" id="ARBA00023303"/>
    </source>
</evidence>
<organism evidence="15 16">
    <name type="scientific">Methanoculleus formosensis</name>
    <dbReference type="NCBI Taxonomy" id="2590886"/>
    <lineage>
        <taxon>Archaea</taxon>
        <taxon>Methanobacteriati</taxon>
        <taxon>Methanobacteriota</taxon>
        <taxon>Stenosarchaea group</taxon>
        <taxon>Methanomicrobia</taxon>
        <taxon>Methanomicrobiales</taxon>
        <taxon>Methanomicrobiaceae</taxon>
        <taxon>Methanoculleus</taxon>
    </lineage>
</organism>
<protein>
    <submittedName>
        <fullName evidence="15">Two pore domain potassium channel family protein</fullName>
    </submittedName>
</protein>
<dbReference type="PANTHER" id="PTHR11537">
    <property type="entry name" value="VOLTAGE-GATED POTASSIUM CHANNEL"/>
    <property type="match status" value="1"/>
</dbReference>
<evidence type="ECO:0000256" key="9">
    <source>
        <dbReference type="ARBA" id="ARBA00023065"/>
    </source>
</evidence>
<dbReference type="SUPFAM" id="SSF81324">
    <property type="entry name" value="Voltage-gated potassium channels"/>
    <property type="match status" value="1"/>
</dbReference>
<comment type="subcellular location">
    <subcellularLocation>
        <location evidence="1">Membrane</location>
        <topology evidence="1">Multi-pass membrane protein</topology>
    </subcellularLocation>
</comment>
<dbReference type="AlphaFoldDB" id="A0A9E5DDF2"/>
<keyword evidence="4 13" id="KW-0812">Transmembrane</keyword>
<keyword evidence="10 13" id="KW-0472">Membrane</keyword>
<dbReference type="InterPro" id="IPR027359">
    <property type="entry name" value="Volt_channel_dom_sf"/>
</dbReference>
<evidence type="ECO:0000256" key="2">
    <source>
        <dbReference type="ARBA" id="ARBA00022448"/>
    </source>
</evidence>
<feature type="transmembrane region" description="Helical" evidence="13">
    <location>
        <begin position="151"/>
        <end position="172"/>
    </location>
</feature>